<keyword evidence="5" id="KW-1133">Transmembrane helix</keyword>
<evidence type="ECO:0000256" key="4">
    <source>
        <dbReference type="SAM" id="MobiDB-lite"/>
    </source>
</evidence>
<dbReference type="PANTHER" id="PTHR13161">
    <property type="entry name" value="SPLICING FACTOR SUPPRESSOR OF WHITE APRICOT"/>
    <property type="match status" value="1"/>
</dbReference>
<feature type="transmembrane region" description="Helical" evidence="5">
    <location>
        <begin position="135"/>
        <end position="154"/>
    </location>
</feature>
<dbReference type="Pfam" id="PF09750">
    <property type="entry name" value="DRY_EERY"/>
    <property type="match status" value="1"/>
</dbReference>
<dbReference type="AlphaFoldDB" id="A0A7R8W7W3"/>
<dbReference type="PANTHER" id="PTHR13161:SF4">
    <property type="entry name" value="CLK4-ASSOCIATING SERINE_ARGININE RICH PROTEIN"/>
    <property type="match status" value="1"/>
</dbReference>
<feature type="region of interest" description="Disordered" evidence="4">
    <location>
        <begin position="325"/>
        <end position="380"/>
    </location>
</feature>
<evidence type="ECO:0000256" key="2">
    <source>
        <dbReference type="ARBA" id="ARBA00023187"/>
    </source>
</evidence>
<evidence type="ECO:0000256" key="1">
    <source>
        <dbReference type="ARBA" id="ARBA00022664"/>
    </source>
</evidence>
<accession>A0A7R8W7W3</accession>
<keyword evidence="5" id="KW-0472">Membrane</keyword>
<gene>
    <name evidence="6" type="ORF">CTOB1V02_LOCUS2161</name>
</gene>
<feature type="coiled-coil region" evidence="3">
    <location>
        <begin position="415"/>
        <end position="444"/>
    </location>
</feature>
<feature type="transmembrane region" description="Helical" evidence="5">
    <location>
        <begin position="160"/>
        <end position="185"/>
    </location>
</feature>
<feature type="compositionally biased region" description="Acidic residues" evidence="4">
    <location>
        <begin position="360"/>
        <end position="378"/>
    </location>
</feature>
<feature type="transmembrane region" description="Helical" evidence="5">
    <location>
        <begin position="60"/>
        <end position="81"/>
    </location>
</feature>
<protein>
    <submittedName>
        <fullName evidence="6">Uncharacterized protein</fullName>
    </submittedName>
</protein>
<evidence type="ECO:0000256" key="3">
    <source>
        <dbReference type="SAM" id="Coils"/>
    </source>
</evidence>
<sequence>MLCIIRAMNVLEEQGSYWVSTTFFWNWLLPPGLALAEVLSQDVASRQREFSNKPPQLKKLTAYWIISLFLLSLWILTYPLWPAFIDHVLQANKQDVVIELTHILAPFYALFILGNLFNAMFYALGRTDVLALKALLSNLLLATCFILLTLNIIPASVFNVAWIFGGGLALNCVYFIMSSTGSSWLDARKEERRIRNMMVDYRKRAERRRQYYETIRQDPQQFLQLHGRPCKVYLEPAGASTAENPAFMMSWQGDPSVLIDRFDGRAHLDYIPDSVPLQAPTESPSGEERLANYERYRILVQNEFLGISESKFLRQIELEEKFGPAQDKEKEKEKKKLEEKKVAIPYTYDGSSRSQSKDNMDDEDDDEPEEEEEVDLDLSVDISKLTHAQCEEMNQVAENYDMLAGDYMQYLMADYDEQEAVRKAKQEEEEKQQLQGKKSRRERRLLREKKLEQSRIRLATLGMGKVPPGFGAGSGGVPIFPLAAASSKSVSSLLLLAKLIQQPL</sequence>
<keyword evidence="5" id="KW-0812">Transmembrane</keyword>
<dbReference type="GO" id="GO:0008380">
    <property type="term" value="P:RNA splicing"/>
    <property type="evidence" value="ECO:0007669"/>
    <property type="project" value="UniProtKB-KW"/>
</dbReference>
<organism evidence="6">
    <name type="scientific">Cyprideis torosa</name>
    <dbReference type="NCBI Taxonomy" id="163714"/>
    <lineage>
        <taxon>Eukaryota</taxon>
        <taxon>Metazoa</taxon>
        <taxon>Ecdysozoa</taxon>
        <taxon>Arthropoda</taxon>
        <taxon>Crustacea</taxon>
        <taxon>Oligostraca</taxon>
        <taxon>Ostracoda</taxon>
        <taxon>Podocopa</taxon>
        <taxon>Podocopida</taxon>
        <taxon>Cytherocopina</taxon>
        <taxon>Cytheroidea</taxon>
        <taxon>Cytherideidae</taxon>
        <taxon>Cyprideis</taxon>
    </lineage>
</organism>
<dbReference type="EMBL" id="OB660324">
    <property type="protein sequence ID" value="CAD7224191.1"/>
    <property type="molecule type" value="Genomic_DNA"/>
</dbReference>
<feature type="compositionally biased region" description="Basic and acidic residues" evidence="4">
    <location>
        <begin position="325"/>
        <end position="342"/>
    </location>
</feature>
<name>A0A7R8W7W3_9CRUS</name>
<evidence type="ECO:0000256" key="5">
    <source>
        <dbReference type="SAM" id="Phobius"/>
    </source>
</evidence>
<feature type="transmembrane region" description="Helical" evidence="5">
    <location>
        <begin position="101"/>
        <end position="123"/>
    </location>
</feature>
<reference evidence="6" key="1">
    <citation type="submission" date="2020-11" db="EMBL/GenBank/DDBJ databases">
        <authorList>
            <person name="Tran Van P."/>
        </authorList>
    </citation>
    <scope>NUCLEOTIDE SEQUENCE</scope>
</reference>
<dbReference type="InterPro" id="IPR019147">
    <property type="entry name" value="SWAP_N_domain"/>
</dbReference>
<evidence type="ECO:0000313" key="6">
    <source>
        <dbReference type="EMBL" id="CAD7224191.1"/>
    </source>
</evidence>
<dbReference type="SMART" id="SM01141">
    <property type="entry name" value="DRY_EERY"/>
    <property type="match status" value="1"/>
</dbReference>
<dbReference type="OrthoDB" id="10070965at2759"/>
<proteinExistence type="predicted"/>
<dbReference type="InterPro" id="IPR040397">
    <property type="entry name" value="SWAP"/>
</dbReference>
<keyword evidence="2" id="KW-0508">mRNA splicing</keyword>
<keyword evidence="3" id="KW-0175">Coiled coil</keyword>
<dbReference type="GO" id="GO:0006397">
    <property type="term" value="P:mRNA processing"/>
    <property type="evidence" value="ECO:0007669"/>
    <property type="project" value="UniProtKB-KW"/>
</dbReference>
<keyword evidence="1" id="KW-0507">mRNA processing</keyword>